<reference evidence="1 2" key="1">
    <citation type="journal article" date="2007" name="PLoS Genet.">
        <title>Patterns and implications of gene gain and loss in the evolution of Prochlorococcus.</title>
        <authorList>
            <person name="Kettler G.C."/>
            <person name="Martiny A.C."/>
            <person name="Huang K."/>
            <person name="Zucker J."/>
            <person name="Coleman M.L."/>
            <person name="Rodrigue S."/>
            <person name="Chen F."/>
            <person name="Lapidus A."/>
            <person name="Ferriera S."/>
            <person name="Johnson J."/>
            <person name="Steglich C."/>
            <person name="Church G.M."/>
            <person name="Richardson P."/>
            <person name="Chisholm S.W."/>
        </authorList>
    </citation>
    <scope>NUCLEOTIDE SEQUENCE [LARGE SCALE GENOMIC DNA]</scope>
    <source>
        <strain evidence="1 2">MIT 9303</strain>
    </source>
</reference>
<evidence type="ECO:0000313" key="2">
    <source>
        <dbReference type="Proteomes" id="UP000002274"/>
    </source>
</evidence>
<dbReference type="EMBL" id="CP000554">
    <property type="protein sequence ID" value="ABM78958.1"/>
    <property type="molecule type" value="Genomic_DNA"/>
</dbReference>
<dbReference type="Proteomes" id="UP000002274">
    <property type="component" value="Chromosome"/>
</dbReference>
<dbReference type="HOGENOM" id="CLU_2956977_0_0_3"/>
<sequence length="59" mass="6601">MLAFAAVIGIVPSSWWMIYCSGYLFNPSTNRWTSLPELSLLSNTLIRALAVHPFGNWAD</sequence>
<dbReference type="BioCyc" id="PMAR59922:G1G80-1946-MONOMER"/>
<proteinExistence type="predicted"/>
<dbReference type="KEGG" id="pmf:P9303_22231"/>
<name>A2CBU8_PROM3</name>
<accession>A2CBU8</accession>
<gene>
    <name evidence="1" type="ordered locus">P9303_22231</name>
</gene>
<dbReference type="AlphaFoldDB" id="A2CBU8"/>
<organism evidence="1 2">
    <name type="scientific">Prochlorococcus marinus (strain MIT 9303)</name>
    <dbReference type="NCBI Taxonomy" id="59922"/>
    <lineage>
        <taxon>Bacteria</taxon>
        <taxon>Bacillati</taxon>
        <taxon>Cyanobacteriota</taxon>
        <taxon>Cyanophyceae</taxon>
        <taxon>Synechococcales</taxon>
        <taxon>Prochlorococcaceae</taxon>
        <taxon>Prochlorococcus</taxon>
    </lineage>
</organism>
<protein>
    <submittedName>
        <fullName evidence="1">Uncharacterized protein</fullName>
    </submittedName>
</protein>
<evidence type="ECO:0000313" key="1">
    <source>
        <dbReference type="EMBL" id="ABM78958.1"/>
    </source>
</evidence>